<name>X1A2P7_9ZZZZ</name>
<organism evidence="1">
    <name type="scientific">marine sediment metagenome</name>
    <dbReference type="NCBI Taxonomy" id="412755"/>
    <lineage>
        <taxon>unclassified sequences</taxon>
        <taxon>metagenomes</taxon>
        <taxon>ecological metagenomes</taxon>
    </lineage>
</organism>
<feature type="non-terminal residue" evidence="1">
    <location>
        <position position="240"/>
    </location>
</feature>
<gene>
    <name evidence="1" type="ORF">S01H4_35107</name>
</gene>
<proteinExistence type="predicted"/>
<sequence>MRIIDNLQVNNDLTVQGPGIYSSAYGIKTGVNTVTVNGNMSVEGTGLSDGTYSVLGNMSWSGGQIYGVTINLSGNLNWTGGTIYTPTFVLNGSAAQGITSTGNSFYNLTVTNASANGVTFSDSSGVTNNFVCITPSAKMTFTGTTTHTWNDINLNGGAVGTRITMQSSDASDWLFNVTSQTDVSYVDVSHSNALGGIEIDASNGTNNDGGNNLNWDFGVTISGTCRQYDQASNCPDAETV</sequence>
<dbReference type="EMBL" id="BART01018628">
    <property type="protein sequence ID" value="GAG76355.1"/>
    <property type="molecule type" value="Genomic_DNA"/>
</dbReference>
<comment type="caution">
    <text evidence="1">The sequence shown here is derived from an EMBL/GenBank/DDBJ whole genome shotgun (WGS) entry which is preliminary data.</text>
</comment>
<dbReference type="AlphaFoldDB" id="X1A2P7"/>
<accession>X1A2P7</accession>
<reference evidence="1" key="1">
    <citation type="journal article" date="2014" name="Front. Microbiol.">
        <title>High frequency of phylogenetically diverse reductive dehalogenase-homologous genes in deep subseafloor sedimentary metagenomes.</title>
        <authorList>
            <person name="Kawai M."/>
            <person name="Futagami T."/>
            <person name="Toyoda A."/>
            <person name="Takaki Y."/>
            <person name="Nishi S."/>
            <person name="Hori S."/>
            <person name="Arai W."/>
            <person name="Tsubouchi T."/>
            <person name="Morono Y."/>
            <person name="Uchiyama I."/>
            <person name="Ito T."/>
            <person name="Fujiyama A."/>
            <person name="Inagaki F."/>
            <person name="Takami H."/>
        </authorList>
    </citation>
    <scope>NUCLEOTIDE SEQUENCE</scope>
    <source>
        <strain evidence="1">Expedition CK06-06</strain>
    </source>
</reference>
<protein>
    <submittedName>
        <fullName evidence="1">Uncharacterized protein</fullName>
    </submittedName>
</protein>
<evidence type="ECO:0000313" key="1">
    <source>
        <dbReference type="EMBL" id="GAG76355.1"/>
    </source>
</evidence>